<dbReference type="CDD" id="cd06259">
    <property type="entry name" value="YdcF-like"/>
    <property type="match status" value="1"/>
</dbReference>
<name>A0ABN8E7N2_9VIBR</name>
<dbReference type="Gene3D" id="3.40.50.620">
    <property type="entry name" value="HUPs"/>
    <property type="match status" value="1"/>
</dbReference>
<feature type="domain" description="DUF218" evidence="2">
    <location>
        <begin position="84"/>
        <end position="228"/>
    </location>
</feature>
<dbReference type="PANTHER" id="PTHR30336:SF4">
    <property type="entry name" value="ENVELOPE BIOGENESIS FACTOR ELYC"/>
    <property type="match status" value="1"/>
</dbReference>
<evidence type="ECO:0000259" key="2">
    <source>
        <dbReference type="Pfam" id="PF02698"/>
    </source>
</evidence>
<comment type="caution">
    <text evidence="3">The sequence shown here is derived from an EMBL/GenBank/DDBJ whole genome shotgun (WGS) entry which is preliminary data.</text>
</comment>
<dbReference type="RefSeq" id="WP_237362582.1">
    <property type="nucleotide sequence ID" value="NZ_CAKLDM010000002.1"/>
</dbReference>
<evidence type="ECO:0000313" key="4">
    <source>
        <dbReference type="Proteomes" id="UP000838748"/>
    </source>
</evidence>
<gene>
    <name evidence="3" type="ORF">VMF7928_03075</name>
</gene>
<feature type="transmembrane region" description="Helical" evidence="1">
    <location>
        <begin position="12"/>
        <end position="31"/>
    </location>
</feature>
<reference evidence="3" key="1">
    <citation type="submission" date="2021-11" db="EMBL/GenBank/DDBJ databases">
        <authorList>
            <person name="Rodrigo-Torres L."/>
            <person name="Arahal R. D."/>
            <person name="Lucena T."/>
        </authorList>
    </citation>
    <scope>NUCLEOTIDE SEQUENCE</scope>
    <source>
        <strain evidence="3">CECT 7928</strain>
    </source>
</reference>
<keyword evidence="1" id="KW-1133">Transmembrane helix</keyword>
<evidence type="ECO:0000313" key="3">
    <source>
        <dbReference type="EMBL" id="CAH0540733.1"/>
    </source>
</evidence>
<evidence type="ECO:0000256" key="1">
    <source>
        <dbReference type="SAM" id="Phobius"/>
    </source>
</evidence>
<dbReference type="InterPro" id="IPR003848">
    <property type="entry name" value="DUF218"/>
</dbReference>
<keyword evidence="1" id="KW-0812">Transmembrane</keyword>
<protein>
    <recommendedName>
        <fullName evidence="2">DUF218 domain-containing protein</fullName>
    </recommendedName>
</protein>
<dbReference type="EMBL" id="CAKLDM010000002">
    <property type="protein sequence ID" value="CAH0540733.1"/>
    <property type="molecule type" value="Genomic_DNA"/>
</dbReference>
<accession>A0ABN8E7N2</accession>
<dbReference type="InterPro" id="IPR014729">
    <property type="entry name" value="Rossmann-like_a/b/a_fold"/>
</dbReference>
<proteinExistence type="predicted"/>
<dbReference type="InterPro" id="IPR051599">
    <property type="entry name" value="Cell_Envelope_Assoc"/>
</dbReference>
<organism evidence="3 4">
    <name type="scientific">Vibrio marisflavi CECT 7928</name>
    <dbReference type="NCBI Taxonomy" id="634439"/>
    <lineage>
        <taxon>Bacteria</taxon>
        <taxon>Pseudomonadati</taxon>
        <taxon>Pseudomonadota</taxon>
        <taxon>Gammaproteobacteria</taxon>
        <taxon>Vibrionales</taxon>
        <taxon>Vibrionaceae</taxon>
        <taxon>Vibrio</taxon>
    </lineage>
</organism>
<dbReference type="Pfam" id="PF02698">
    <property type="entry name" value="DUF218"/>
    <property type="match status" value="1"/>
</dbReference>
<keyword evidence="4" id="KW-1185">Reference proteome</keyword>
<feature type="transmembrane region" description="Helical" evidence="1">
    <location>
        <begin position="38"/>
        <end position="57"/>
    </location>
</feature>
<dbReference type="PANTHER" id="PTHR30336">
    <property type="entry name" value="INNER MEMBRANE PROTEIN, PROBABLE PERMEASE"/>
    <property type="match status" value="1"/>
</dbReference>
<sequence length="242" mass="27085">MGFILKKVISAFLMPFSIGLLLLFLGLWFLYRQSYKKAKVFLTVSFIWLFLIGYAPISNSLIEPLETAYPPLTLNSYAHIDAKYILLLGGDFNGRAYEAIRLFHHLHGTKIITSGYAAPGLDIPEAILNANKLVSIGIPKKDILIQSKPRDTREEAQNIKRLIGNEPFILVTSAYHMPRAMSIFLKEGLHPIPAPTEVPMSGNSPQLLSVPNGDAISNTRKAFHEYLGLCWNMLKNWTSSVI</sequence>
<dbReference type="Proteomes" id="UP000838748">
    <property type="component" value="Unassembled WGS sequence"/>
</dbReference>
<keyword evidence="1" id="KW-0472">Membrane</keyword>